<evidence type="ECO:0000259" key="10">
    <source>
        <dbReference type="Pfam" id="PF00712"/>
    </source>
</evidence>
<comment type="caution">
    <text evidence="13">The sequence shown here is derived from an EMBL/GenBank/DDBJ whole genome shotgun (WGS) entry which is preliminary data.</text>
</comment>
<feature type="domain" description="DNA polymerase III beta sliding clamp N-terminal" evidence="10">
    <location>
        <begin position="8"/>
        <end position="121"/>
    </location>
</feature>
<dbReference type="Pfam" id="PF02768">
    <property type="entry name" value="DNA_pol3_beta_3"/>
    <property type="match status" value="1"/>
</dbReference>
<organism evidence="13 14">
    <name type="scientific">Candidatus Berkelbacteria bacterium Gr01-1014_85</name>
    <dbReference type="NCBI Taxonomy" id="2017150"/>
    <lineage>
        <taxon>Bacteria</taxon>
        <taxon>Candidatus Berkelbacteria</taxon>
    </lineage>
</organism>
<keyword evidence="4 9" id="KW-0808">Transferase</keyword>
<dbReference type="InterPro" id="IPR022634">
    <property type="entry name" value="DNA_polIII_beta_N"/>
</dbReference>
<dbReference type="PIRSF" id="PIRSF000804">
    <property type="entry name" value="DNA_pol_III_b"/>
    <property type="match status" value="1"/>
</dbReference>
<evidence type="ECO:0000259" key="12">
    <source>
        <dbReference type="Pfam" id="PF02768"/>
    </source>
</evidence>
<evidence type="ECO:0000259" key="11">
    <source>
        <dbReference type="Pfam" id="PF02767"/>
    </source>
</evidence>
<evidence type="ECO:0000256" key="8">
    <source>
        <dbReference type="ARBA" id="ARBA00023125"/>
    </source>
</evidence>
<dbReference type="Gene3D" id="3.70.10.10">
    <property type="match status" value="1"/>
</dbReference>
<feature type="domain" description="DNA polymerase III beta sliding clamp central" evidence="11">
    <location>
        <begin position="133"/>
        <end position="249"/>
    </location>
</feature>
<keyword evidence="6 9" id="KW-0235">DNA replication</keyword>
<evidence type="ECO:0000256" key="4">
    <source>
        <dbReference type="ARBA" id="ARBA00022679"/>
    </source>
</evidence>
<dbReference type="GO" id="GO:0003677">
    <property type="term" value="F:DNA binding"/>
    <property type="evidence" value="ECO:0007669"/>
    <property type="project" value="UniProtKB-UniRule"/>
</dbReference>
<keyword evidence="5 9" id="KW-0548">Nucleotidyltransferase</keyword>
<dbReference type="Pfam" id="PF00712">
    <property type="entry name" value="DNA_pol3_beta"/>
    <property type="match status" value="1"/>
</dbReference>
<evidence type="ECO:0000256" key="5">
    <source>
        <dbReference type="ARBA" id="ARBA00022695"/>
    </source>
</evidence>
<dbReference type="InterPro" id="IPR022637">
    <property type="entry name" value="DNA_polIII_beta_cen"/>
</dbReference>
<comment type="subcellular location">
    <subcellularLocation>
        <location evidence="1 9">Cytoplasm</location>
    </subcellularLocation>
</comment>
<evidence type="ECO:0000256" key="7">
    <source>
        <dbReference type="ARBA" id="ARBA00022932"/>
    </source>
</evidence>
<dbReference type="InterPro" id="IPR001001">
    <property type="entry name" value="DNA_polIII_beta"/>
</dbReference>
<dbReference type="EMBL" id="VMFD01000003">
    <property type="protein sequence ID" value="TSC66530.1"/>
    <property type="molecule type" value="Genomic_DNA"/>
</dbReference>
<dbReference type="Pfam" id="PF02767">
    <property type="entry name" value="DNA_pol3_beta_2"/>
    <property type="match status" value="1"/>
</dbReference>
<evidence type="ECO:0000256" key="2">
    <source>
        <dbReference type="ARBA" id="ARBA00010752"/>
    </source>
</evidence>
<dbReference type="InterPro" id="IPR046938">
    <property type="entry name" value="DNA_clamp_sf"/>
</dbReference>
<dbReference type="Gene3D" id="3.10.150.10">
    <property type="entry name" value="DNA Polymerase III, subunit A, domain 2"/>
    <property type="match status" value="1"/>
</dbReference>
<feature type="domain" description="DNA polymerase III beta sliding clamp C-terminal" evidence="12">
    <location>
        <begin position="252"/>
        <end position="372"/>
    </location>
</feature>
<dbReference type="GO" id="GO:0005737">
    <property type="term" value="C:cytoplasm"/>
    <property type="evidence" value="ECO:0007669"/>
    <property type="project" value="UniProtKB-SubCell"/>
</dbReference>
<dbReference type="CDD" id="cd00140">
    <property type="entry name" value="beta_clamp"/>
    <property type="match status" value="1"/>
</dbReference>
<accession>A0A554JE11</accession>
<gene>
    <name evidence="13" type="ORF">CEO22_59</name>
</gene>
<protein>
    <recommendedName>
        <fullName evidence="9">Beta sliding clamp</fullName>
    </recommendedName>
</protein>
<dbReference type="NCBIfam" id="TIGR00663">
    <property type="entry name" value="dnan"/>
    <property type="match status" value="1"/>
</dbReference>
<keyword evidence="3 9" id="KW-0963">Cytoplasm</keyword>
<evidence type="ECO:0000256" key="9">
    <source>
        <dbReference type="PIRNR" id="PIRNR000804"/>
    </source>
</evidence>
<name>A0A554JE11_9BACT</name>
<dbReference type="PANTHER" id="PTHR30478">
    <property type="entry name" value="DNA POLYMERASE III SUBUNIT BETA"/>
    <property type="match status" value="1"/>
</dbReference>
<proteinExistence type="inferred from homology"/>
<sequence>MSKTPSLKLDRSSLLKAINLTSRLASNRPALPALSFLLFEAVDSKLIIYATNLEQSTKVELEAQIEANYRFTLPGRLFNEYLNSINSIELELRLINPTTIECLTENGRVEFRGLDPDEYPQPSFTQDKPLLSLPASEWKQAFSLVVYATALDDTRPTLAGVFILVSNDELVIAATDSYRLAEKIIKLKTPLKLSNPQKLIIPKESISELVRLLSDQSGDTSVFVGDNSIEWQVDGLRFSSRLIDGNYPDYRAIIPTEHQTRLTVNTADCLAALKTTQLFAREVGNTVKLTAEPDNGLTIESVADQRGQALQKLTAITEGQPMQASFNVKYLLDALSVMSADNLFFENQAADRPLVIRETNLTGYLALVMPLRLD</sequence>
<dbReference type="GO" id="GO:0006271">
    <property type="term" value="P:DNA strand elongation involved in DNA replication"/>
    <property type="evidence" value="ECO:0007669"/>
    <property type="project" value="TreeGrafter"/>
</dbReference>
<dbReference type="SUPFAM" id="SSF55979">
    <property type="entry name" value="DNA clamp"/>
    <property type="match status" value="3"/>
</dbReference>
<evidence type="ECO:0000313" key="14">
    <source>
        <dbReference type="Proteomes" id="UP000316253"/>
    </source>
</evidence>
<evidence type="ECO:0000256" key="6">
    <source>
        <dbReference type="ARBA" id="ARBA00022705"/>
    </source>
</evidence>
<keyword evidence="8" id="KW-0238">DNA-binding</keyword>
<evidence type="ECO:0000256" key="3">
    <source>
        <dbReference type="ARBA" id="ARBA00022490"/>
    </source>
</evidence>
<dbReference type="PANTHER" id="PTHR30478:SF0">
    <property type="entry name" value="BETA SLIDING CLAMP"/>
    <property type="match status" value="1"/>
</dbReference>
<dbReference type="InterPro" id="IPR022635">
    <property type="entry name" value="DNA_polIII_beta_C"/>
</dbReference>
<dbReference type="GO" id="GO:0008408">
    <property type="term" value="F:3'-5' exonuclease activity"/>
    <property type="evidence" value="ECO:0007669"/>
    <property type="project" value="InterPro"/>
</dbReference>
<evidence type="ECO:0000256" key="1">
    <source>
        <dbReference type="ARBA" id="ARBA00004496"/>
    </source>
</evidence>
<comment type="similarity">
    <text evidence="2 9">Belongs to the beta sliding clamp family.</text>
</comment>
<keyword evidence="7 9" id="KW-0239">DNA-directed DNA polymerase</keyword>
<dbReference type="AlphaFoldDB" id="A0A554JE11"/>
<comment type="subunit">
    <text evidence="9">Forms a ring-shaped head-to-tail homodimer around DNA.</text>
</comment>
<dbReference type="Proteomes" id="UP000316253">
    <property type="component" value="Unassembled WGS sequence"/>
</dbReference>
<comment type="function">
    <text evidence="9">Confers DNA tethering and processivity to DNA polymerases and other proteins. Acts as a clamp, forming a ring around DNA (a reaction catalyzed by the clamp-loading complex) which diffuses in an ATP-independent manner freely and bidirectionally along dsDNA. Initially characterized for its ability to contact the catalytic subunit of DNA polymerase III (Pol III), a complex, multichain enzyme responsible for most of the replicative synthesis in bacteria; Pol III exhibits 3'-5' exonuclease proofreading activity. The beta chain is required for initiation of replication as well as for processivity of DNA replication.</text>
</comment>
<reference evidence="13 14" key="1">
    <citation type="submission" date="2017-08" db="EMBL/GenBank/DDBJ databases">
        <title>Mechanisms for carbon and nitrogen cycling indicate functional differentiation within the Candidate Phyla Radiation.</title>
        <authorList>
            <person name="Danczak R.E."/>
            <person name="Johnston M.D."/>
            <person name="Kenah C."/>
            <person name="Slattery M."/>
            <person name="Wrighton K.C."/>
            <person name="Wilkins M.J."/>
        </authorList>
    </citation>
    <scope>NUCLEOTIDE SEQUENCE [LARGE SCALE GENOMIC DNA]</scope>
    <source>
        <strain evidence="13">Gr01-1014_85</strain>
    </source>
</reference>
<dbReference type="GO" id="GO:0003887">
    <property type="term" value="F:DNA-directed DNA polymerase activity"/>
    <property type="evidence" value="ECO:0007669"/>
    <property type="project" value="UniProtKB-UniRule"/>
</dbReference>
<dbReference type="GO" id="GO:0009360">
    <property type="term" value="C:DNA polymerase III complex"/>
    <property type="evidence" value="ECO:0007669"/>
    <property type="project" value="InterPro"/>
</dbReference>
<dbReference type="SMART" id="SM00480">
    <property type="entry name" value="POL3Bc"/>
    <property type="match status" value="1"/>
</dbReference>
<evidence type="ECO:0000313" key="13">
    <source>
        <dbReference type="EMBL" id="TSC66530.1"/>
    </source>
</evidence>